<protein>
    <recommendedName>
        <fullName evidence="1">NAD(P)-binding domain-containing protein</fullName>
    </recommendedName>
</protein>
<gene>
    <name evidence="2" type="ORF">TSACC_21534</name>
</gene>
<proteinExistence type="predicted"/>
<dbReference type="InterPro" id="IPR051207">
    <property type="entry name" value="ComplexI_NDUFA9_subunit"/>
</dbReference>
<organism evidence="2 3">
    <name type="scientific">Terrimicrobium sacchariphilum</name>
    <dbReference type="NCBI Taxonomy" id="690879"/>
    <lineage>
        <taxon>Bacteria</taxon>
        <taxon>Pseudomonadati</taxon>
        <taxon>Verrucomicrobiota</taxon>
        <taxon>Terrimicrobiia</taxon>
        <taxon>Terrimicrobiales</taxon>
        <taxon>Terrimicrobiaceae</taxon>
        <taxon>Terrimicrobium</taxon>
    </lineage>
</organism>
<dbReference type="Pfam" id="PF13460">
    <property type="entry name" value="NAD_binding_10"/>
    <property type="match status" value="1"/>
</dbReference>
<evidence type="ECO:0000313" key="2">
    <source>
        <dbReference type="EMBL" id="GAT33125.1"/>
    </source>
</evidence>
<reference evidence="3" key="1">
    <citation type="journal article" date="2017" name="Genome Announc.">
        <title>Draft Genome Sequence of Terrimicrobium sacchariphilum NM-5T, a Facultative Anaerobic Soil Bacterium of the Class Spartobacteria.</title>
        <authorList>
            <person name="Qiu Y.L."/>
            <person name="Tourlousse D.M."/>
            <person name="Matsuura N."/>
            <person name="Ohashi A."/>
            <person name="Sekiguchi Y."/>
        </authorList>
    </citation>
    <scope>NUCLEOTIDE SEQUENCE [LARGE SCALE GENOMIC DNA]</scope>
    <source>
        <strain evidence="3">NM-5</strain>
    </source>
</reference>
<dbReference type="STRING" id="690879.TSACC_21534"/>
<name>A0A146G5U2_TERSA</name>
<dbReference type="PANTHER" id="PTHR12126:SF11">
    <property type="entry name" value="NADH DEHYDROGENASE [UBIQUINONE] 1 ALPHA SUBCOMPLEX SUBUNIT 9, MITOCHONDRIAL"/>
    <property type="match status" value="1"/>
</dbReference>
<keyword evidence="3" id="KW-1185">Reference proteome</keyword>
<comment type="caution">
    <text evidence="2">The sequence shown here is derived from an EMBL/GenBank/DDBJ whole genome shotgun (WGS) entry which is preliminary data.</text>
</comment>
<dbReference type="Proteomes" id="UP000076023">
    <property type="component" value="Unassembled WGS sequence"/>
</dbReference>
<dbReference type="EMBL" id="BDCO01000002">
    <property type="protein sequence ID" value="GAT33125.1"/>
    <property type="molecule type" value="Genomic_DNA"/>
</dbReference>
<dbReference type="GO" id="GO:0044877">
    <property type="term" value="F:protein-containing complex binding"/>
    <property type="evidence" value="ECO:0007669"/>
    <property type="project" value="TreeGrafter"/>
</dbReference>
<dbReference type="SUPFAM" id="SSF51735">
    <property type="entry name" value="NAD(P)-binding Rossmann-fold domains"/>
    <property type="match status" value="1"/>
</dbReference>
<dbReference type="AlphaFoldDB" id="A0A146G5U2"/>
<sequence>MPTLNPKTKMKILIAGGNGLIGKKLAVLLERTGNEVVAASRSSGVDLMTGKGLDAAIRGVDAVVDVLNSPSFEDQAVLEFFQATTTHLLQAEAATGVKHHVALSVVGSDRVPDSGYLRAKSAQENLIKAANVPFTILRATQFFEFAPGIAQFSVVDGKYRLPTALMQPVAADDVAACLVEVVSAAPRNGILELGGPEKIRLHEFVDRYLKATEVPHTIEIDPTATYFGAAIDDRSLVPQGHAVLGNLRYQDWLENLRF</sequence>
<evidence type="ECO:0000313" key="3">
    <source>
        <dbReference type="Proteomes" id="UP000076023"/>
    </source>
</evidence>
<dbReference type="InterPro" id="IPR016040">
    <property type="entry name" value="NAD(P)-bd_dom"/>
</dbReference>
<dbReference type="PANTHER" id="PTHR12126">
    <property type="entry name" value="NADH-UBIQUINONE OXIDOREDUCTASE 39 KDA SUBUNIT-RELATED"/>
    <property type="match status" value="1"/>
</dbReference>
<dbReference type="InParanoid" id="A0A146G5U2"/>
<evidence type="ECO:0000259" key="1">
    <source>
        <dbReference type="Pfam" id="PF13460"/>
    </source>
</evidence>
<accession>A0A146G5U2</accession>
<feature type="domain" description="NAD(P)-binding" evidence="1">
    <location>
        <begin position="45"/>
        <end position="183"/>
    </location>
</feature>
<dbReference type="Gene3D" id="3.40.50.720">
    <property type="entry name" value="NAD(P)-binding Rossmann-like Domain"/>
    <property type="match status" value="1"/>
</dbReference>
<dbReference type="InterPro" id="IPR036291">
    <property type="entry name" value="NAD(P)-bd_dom_sf"/>
</dbReference>